<dbReference type="HOGENOM" id="CLU_2084974_0_0_1"/>
<reference evidence="3" key="1">
    <citation type="submission" date="2010-07" db="EMBL/GenBank/DDBJ databases">
        <title>The genome sequence of Gaeumannomyces graminis var. tritici strain R3-111a-1.</title>
        <authorList>
            <consortium name="The Broad Institute Genome Sequencing Platform"/>
            <person name="Ma L.-J."/>
            <person name="Dead R."/>
            <person name="Young S."/>
            <person name="Zeng Q."/>
            <person name="Koehrsen M."/>
            <person name="Alvarado L."/>
            <person name="Berlin A."/>
            <person name="Chapman S.B."/>
            <person name="Chen Z."/>
            <person name="Freedman E."/>
            <person name="Gellesch M."/>
            <person name="Goldberg J."/>
            <person name="Griggs A."/>
            <person name="Gujja S."/>
            <person name="Heilman E.R."/>
            <person name="Heiman D."/>
            <person name="Hepburn T."/>
            <person name="Howarth C."/>
            <person name="Jen D."/>
            <person name="Larson L."/>
            <person name="Mehta T."/>
            <person name="Neiman D."/>
            <person name="Pearson M."/>
            <person name="Roberts A."/>
            <person name="Saif S."/>
            <person name="Shea T."/>
            <person name="Shenoy N."/>
            <person name="Sisk P."/>
            <person name="Stolte C."/>
            <person name="Sykes S."/>
            <person name="Walk T."/>
            <person name="White J."/>
            <person name="Yandava C."/>
            <person name="Haas B."/>
            <person name="Nusbaum C."/>
            <person name="Birren B."/>
        </authorList>
    </citation>
    <scope>NUCLEOTIDE SEQUENCE [LARGE SCALE GENOMIC DNA]</scope>
    <source>
        <strain evidence="3">R3-111a-1</strain>
    </source>
</reference>
<dbReference type="Proteomes" id="UP000006039">
    <property type="component" value="Unassembled WGS sequence"/>
</dbReference>
<dbReference type="GeneID" id="20353906"/>
<accession>J3PIW8</accession>
<dbReference type="AlphaFoldDB" id="J3PIW8"/>
<organism evidence="1">
    <name type="scientific">Gaeumannomyces tritici (strain R3-111a-1)</name>
    <name type="common">Wheat and barley take-all root rot fungus</name>
    <name type="synonym">Gaeumannomyces graminis var. tritici</name>
    <dbReference type="NCBI Taxonomy" id="644352"/>
    <lineage>
        <taxon>Eukaryota</taxon>
        <taxon>Fungi</taxon>
        <taxon>Dikarya</taxon>
        <taxon>Ascomycota</taxon>
        <taxon>Pezizomycotina</taxon>
        <taxon>Sordariomycetes</taxon>
        <taxon>Sordariomycetidae</taxon>
        <taxon>Magnaporthales</taxon>
        <taxon>Magnaporthaceae</taxon>
        <taxon>Gaeumannomyces</taxon>
    </lineage>
</organism>
<sequence length="117" mass="12057">MLRAVRSGGAGASFASANQDASLQAALSRRPLVAAHELNKLEALINKSTRGRSGPVYQQTPIIRTSGRGCCKEGVPVRARSAALTNDGLVHMSSINGISSSSVSASRLVLCAGSGRH</sequence>
<reference evidence="1" key="2">
    <citation type="submission" date="2010-07" db="EMBL/GenBank/DDBJ databases">
        <authorList>
            <consortium name="The Broad Institute Genome Sequencing Platform"/>
            <consortium name="Broad Institute Genome Sequencing Center for Infectious Disease"/>
            <person name="Ma L.-J."/>
            <person name="Dead R."/>
            <person name="Young S."/>
            <person name="Zeng Q."/>
            <person name="Koehrsen M."/>
            <person name="Alvarado L."/>
            <person name="Berlin A."/>
            <person name="Chapman S.B."/>
            <person name="Chen Z."/>
            <person name="Freedman E."/>
            <person name="Gellesch M."/>
            <person name="Goldberg J."/>
            <person name="Griggs A."/>
            <person name="Gujja S."/>
            <person name="Heilman E.R."/>
            <person name="Heiman D."/>
            <person name="Hepburn T."/>
            <person name="Howarth C."/>
            <person name="Jen D."/>
            <person name="Larson L."/>
            <person name="Mehta T."/>
            <person name="Neiman D."/>
            <person name="Pearson M."/>
            <person name="Roberts A."/>
            <person name="Saif S."/>
            <person name="Shea T."/>
            <person name="Shenoy N."/>
            <person name="Sisk P."/>
            <person name="Stolte C."/>
            <person name="Sykes S."/>
            <person name="Walk T."/>
            <person name="White J."/>
            <person name="Yandava C."/>
            <person name="Haas B."/>
            <person name="Nusbaum C."/>
            <person name="Birren B."/>
        </authorList>
    </citation>
    <scope>NUCLEOTIDE SEQUENCE</scope>
    <source>
        <strain evidence="1">R3-111a-1</strain>
    </source>
</reference>
<dbReference type="EMBL" id="GL385407">
    <property type="protein sequence ID" value="EJT69051.1"/>
    <property type="molecule type" value="Genomic_DNA"/>
</dbReference>
<dbReference type="RefSeq" id="XP_009229618.1">
    <property type="nucleotide sequence ID" value="XM_009231354.1"/>
</dbReference>
<dbReference type="EnsemblFungi" id="EJT69051">
    <property type="protein sequence ID" value="EJT69051"/>
    <property type="gene ID" value="GGTG_13448"/>
</dbReference>
<name>J3PIW8_GAET3</name>
<proteinExistence type="predicted"/>
<gene>
    <name evidence="2" type="primary">20353906</name>
    <name evidence="1" type="ORF">GGTG_13448</name>
</gene>
<dbReference type="VEuPathDB" id="FungiDB:GGTG_13448"/>
<evidence type="ECO:0000313" key="2">
    <source>
        <dbReference type="EnsemblFungi" id="EJT69051"/>
    </source>
</evidence>
<reference evidence="1" key="3">
    <citation type="submission" date="2010-09" db="EMBL/GenBank/DDBJ databases">
        <title>Annotation of Gaeumannomyces graminis var. tritici R3-111a-1.</title>
        <authorList>
            <consortium name="The Broad Institute Genome Sequencing Platform"/>
            <person name="Ma L.-J."/>
            <person name="Dead R."/>
            <person name="Young S.K."/>
            <person name="Zeng Q."/>
            <person name="Gargeya S."/>
            <person name="Fitzgerald M."/>
            <person name="Haas B."/>
            <person name="Abouelleil A."/>
            <person name="Alvarado L."/>
            <person name="Arachchi H.M."/>
            <person name="Berlin A."/>
            <person name="Brown A."/>
            <person name="Chapman S.B."/>
            <person name="Chen Z."/>
            <person name="Dunbar C."/>
            <person name="Freedman E."/>
            <person name="Gearin G."/>
            <person name="Gellesch M."/>
            <person name="Goldberg J."/>
            <person name="Griggs A."/>
            <person name="Gujja S."/>
            <person name="Heiman D."/>
            <person name="Howarth C."/>
            <person name="Larson L."/>
            <person name="Lui A."/>
            <person name="MacDonald P.J.P."/>
            <person name="Mehta T."/>
            <person name="Montmayeur A."/>
            <person name="Murphy C."/>
            <person name="Neiman D."/>
            <person name="Pearson M."/>
            <person name="Priest M."/>
            <person name="Roberts A."/>
            <person name="Saif S."/>
            <person name="Shea T."/>
            <person name="Shenoy N."/>
            <person name="Sisk P."/>
            <person name="Stolte C."/>
            <person name="Sykes S."/>
            <person name="Yandava C."/>
            <person name="Wortman J."/>
            <person name="Nusbaum C."/>
            <person name="Birren B."/>
        </authorList>
    </citation>
    <scope>NUCLEOTIDE SEQUENCE</scope>
    <source>
        <strain evidence="1">R3-111a-1</strain>
    </source>
</reference>
<keyword evidence="3" id="KW-1185">Reference proteome</keyword>
<evidence type="ECO:0000313" key="3">
    <source>
        <dbReference type="Proteomes" id="UP000006039"/>
    </source>
</evidence>
<reference evidence="2" key="5">
    <citation type="submission" date="2018-04" db="UniProtKB">
        <authorList>
            <consortium name="EnsemblFungi"/>
        </authorList>
    </citation>
    <scope>IDENTIFICATION</scope>
    <source>
        <strain evidence="2">R3-111a-1</strain>
    </source>
</reference>
<reference evidence="2" key="4">
    <citation type="journal article" date="2015" name="G3 (Bethesda)">
        <title>Genome sequences of three phytopathogenic species of the Magnaporthaceae family of fungi.</title>
        <authorList>
            <person name="Okagaki L.H."/>
            <person name="Nunes C.C."/>
            <person name="Sailsbery J."/>
            <person name="Clay B."/>
            <person name="Brown D."/>
            <person name="John T."/>
            <person name="Oh Y."/>
            <person name="Young N."/>
            <person name="Fitzgerald M."/>
            <person name="Haas B.J."/>
            <person name="Zeng Q."/>
            <person name="Young S."/>
            <person name="Adiconis X."/>
            <person name="Fan L."/>
            <person name="Levin J.Z."/>
            <person name="Mitchell T.K."/>
            <person name="Okubara P.A."/>
            <person name="Farman M.L."/>
            <person name="Kohn L.M."/>
            <person name="Birren B."/>
            <person name="Ma L.-J."/>
            <person name="Dean R.A."/>
        </authorList>
    </citation>
    <scope>NUCLEOTIDE SEQUENCE</scope>
    <source>
        <strain evidence="2">R3-111a-1</strain>
    </source>
</reference>
<evidence type="ECO:0000313" key="1">
    <source>
        <dbReference type="EMBL" id="EJT69051.1"/>
    </source>
</evidence>
<protein>
    <submittedName>
        <fullName evidence="1 2">Uncharacterized protein</fullName>
    </submittedName>
</protein>